<accession>A0A2W7IQZ0</accession>
<evidence type="ECO:0000313" key="1">
    <source>
        <dbReference type="EMBL" id="PZW41867.1"/>
    </source>
</evidence>
<protein>
    <submittedName>
        <fullName evidence="1">Uncharacterized protein Usg</fullName>
    </submittedName>
</protein>
<dbReference type="InterPro" id="IPR009354">
    <property type="entry name" value="Usg"/>
</dbReference>
<proteinExistence type="predicted"/>
<sequence>MDLTGIESFISPRVLPDWRLTTAEILYKMPDHPAVLQTFIWQKHDLAPRFPELHRFLEFWRREIEGPLHSIRVASAALTRPAEFRYANGVFRLH</sequence>
<dbReference type="Pfam" id="PF06233">
    <property type="entry name" value="Usg"/>
    <property type="match status" value="1"/>
</dbReference>
<organism evidence="1 2">
    <name type="scientific">Humitalea rosea</name>
    <dbReference type="NCBI Taxonomy" id="990373"/>
    <lineage>
        <taxon>Bacteria</taxon>
        <taxon>Pseudomonadati</taxon>
        <taxon>Pseudomonadota</taxon>
        <taxon>Alphaproteobacteria</taxon>
        <taxon>Acetobacterales</taxon>
        <taxon>Roseomonadaceae</taxon>
        <taxon>Humitalea</taxon>
    </lineage>
</organism>
<keyword evidence="2" id="KW-1185">Reference proteome</keyword>
<dbReference type="EMBL" id="QKYU01000020">
    <property type="protein sequence ID" value="PZW41867.1"/>
    <property type="molecule type" value="Genomic_DNA"/>
</dbReference>
<gene>
    <name evidence="1" type="ORF">C8P66_12058</name>
</gene>
<dbReference type="AlphaFoldDB" id="A0A2W7IQZ0"/>
<reference evidence="1 2" key="1">
    <citation type="submission" date="2018-06" db="EMBL/GenBank/DDBJ databases">
        <title>Genomic Encyclopedia of Archaeal and Bacterial Type Strains, Phase II (KMG-II): from individual species to whole genera.</title>
        <authorList>
            <person name="Goeker M."/>
        </authorList>
    </citation>
    <scope>NUCLEOTIDE SEQUENCE [LARGE SCALE GENOMIC DNA]</scope>
    <source>
        <strain evidence="1 2">DSM 24525</strain>
    </source>
</reference>
<dbReference type="RefSeq" id="WP_111399443.1">
    <property type="nucleotide sequence ID" value="NZ_QKYU01000020.1"/>
</dbReference>
<comment type="caution">
    <text evidence="1">The sequence shown here is derived from an EMBL/GenBank/DDBJ whole genome shotgun (WGS) entry which is preliminary data.</text>
</comment>
<dbReference type="Proteomes" id="UP000249688">
    <property type="component" value="Unassembled WGS sequence"/>
</dbReference>
<evidence type="ECO:0000313" key="2">
    <source>
        <dbReference type="Proteomes" id="UP000249688"/>
    </source>
</evidence>
<dbReference type="OrthoDB" id="9811054at2"/>
<name>A0A2W7IQZ0_9PROT</name>